<dbReference type="AlphaFoldDB" id="A0A7K3LVL1"/>
<keyword evidence="3" id="KW-1185">Reference proteome</keyword>
<comment type="caution">
    <text evidence="2">The sequence shown here is derived from an EMBL/GenBank/DDBJ whole genome shotgun (WGS) entry which is preliminary data.</text>
</comment>
<reference evidence="2 3" key="1">
    <citation type="submission" date="2020-01" db="EMBL/GenBank/DDBJ databases">
        <title>Investigation of new actinobacteria for the biodesulphurisation of diesel fuel.</title>
        <authorList>
            <person name="Athi Narayanan S.M."/>
        </authorList>
    </citation>
    <scope>NUCLEOTIDE SEQUENCE [LARGE SCALE GENOMIC DNA]</scope>
    <source>
        <strain evidence="2 3">213E</strain>
    </source>
</reference>
<evidence type="ECO:0000313" key="2">
    <source>
        <dbReference type="EMBL" id="NDK91981.1"/>
    </source>
</evidence>
<dbReference type="EMBL" id="JAADZU010000092">
    <property type="protein sequence ID" value="NDK91981.1"/>
    <property type="molecule type" value="Genomic_DNA"/>
</dbReference>
<organism evidence="2 3">
    <name type="scientific">Gordonia desulfuricans</name>
    <dbReference type="NCBI Taxonomy" id="89051"/>
    <lineage>
        <taxon>Bacteria</taxon>
        <taxon>Bacillati</taxon>
        <taxon>Actinomycetota</taxon>
        <taxon>Actinomycetes</taxon>
        <taxon>Mycobacteriales</taxon>
        <taxon>Gordoniaceae</taxon>
        <taxon>Gordonia</taxon>
    </lineage>
</organism>
<accession>A0A7K3LVL1</accession>
<evidence type="ECO:0000256" key="1">
    <source>
        <dbReference type="SAM" id="MobiDB-lite"/>
    </source>
</evidence>
<evidence type="ECO:0000313" key="3">
    <source>
        <dbReference type="Proteomes" id="UP000466307"/>
    </source>
</evidence>
<protein>
    <recommendedName>
        <fullName evidence="4">Recombinase A</fullName>
    </recommendedName>
</protein>
<evidence type="ECO:0008006" key="4">
    <source>
        <dbReference type="Google" id="ProtNLM"/>
    </source>
</evidence>
<feature type="region of interest" description="Disordered" evidence="1">
    <location>
        <begin position="1"/>
        <end position="29"/>
    </location>
</feature>
<name>A0A7K3LVL1_9ACTN</name>
<feature type="compositionally biased region" description="Basic and acidic residues" evidence="1">
    <location>
        <begin position="1"/>
        <end position="18"/>
    </location>
</feature>
<sequence length="284" mass="29886">MGGADRPRGGPAERRNDRDDAESAGADRADTLARLRRRMAVMSGMPDRTDADRPEAGVLPVPEELSDLLPQKGIARGTIVCCTGARSLLTALIAAVTRAGCQVGIVGLPRLNLLAAAEMGADLDRIAVVADPGIDPVEVASVLLDGMDLVVLGLRGVTVPRSRCATVSGRVRRQSSSLLVVDGAWPGAQTQLAARVLGYRHRPRTGDADLTAAANGHGRVAGMRLQVTAESGGRRRRTAEIDLIAPEFGEEDRLRMLRLDSIGVRRDIPAVTGADADDDVAVAN</sequence>
<dbReference type="Proteomes" id="UP000466307">
    <property type="component" value="Unassembled WGS sequence"/>
</dbReference>
<proteinExistence type="predicted"/>
<gene>
    <name evidence="2" type="ORF">GYA93_20765</name>
</gene>